<name>A0AAV8A1P4_9EUKA</name>
<sequence>MALLIQNLLHANHTSRRLSFEKETYVNPFVEAKKFLQKIFAEHVNNRIGKITLDYFAQLNQSGFEERARVFGETDNLYEAAGAARGVFIGKKISYYARELQVPNRPLVYEKLVMLTQGHFQGIPLIFDKTKITLNSITPWDIGKKNLHRIYRNNVKSATKEQWKKINPSFNYIIDKNLYHEWGETVKKNEKSKK</sequence>
<comment type="caution">
    <text evidence="1">The sequence shown here is derived from an EMBL/GenBank/DDBJ whole genome shotgun (WGS) entry which is preliminary data.</text>
</comment>
<reference evidence="1" key="1">
    <citation type="submission" date="2022-08" db="EMBL/GenBank/DDBJ databases">
        <title>Novel sulphate-reducing endosymbionts in the free-living metamonad Anaeramoeba.</title>
        <authorList>
            <person name="Jerlstrom-Hultqvist J."/>
            <person name="Cepicka I."/>
            <person name="Gallot-Lavallee L."/>
            <person name="Salas-Leiva D."/>
            <person name="Curtis B.A."/>
            <person name="Zahonova K."/>
            <person name="Pipaliya S."/>
            <person name="Dacks J."/>
            <person name="Roger A.J."/>
        </authorList>
    </citation>
    <scope>NUCLEOTIDE SEQUENCE</scope>
    <source>
        <strain evidence="1">Busselton2</strain>
    </source>
</reference>
<dbReference type="Proteomes" id="UP001146793">
    <property type="component" value="Unassembled WGS sequence"/>
</dbReference>
<accession>A0AAV8A1P4</accession>
<evidence type="ECO:0000313" key="1">
    <source>
        <dbReference type="EMBL" id="KAJ3446035.1"/>
    </source>
</evidence>
<gene>
    <name evidence="1" type="ORF">M0812_08570</name>
</gene>
<dbReference type="EMBL" id="JANTQA010000021">
    <property type="protein sequence ID" value="KAJ3446035.1"/>
    <property type="molecule type" value="Genomic_DNA"/>
</dbReference>
<organism evidence="1 2">
    <name type="scientific">Anaeramoeba flamelloides</name>
    <dbReference type="NCBI Taxonomy" id="1746091"/>
    <lineage>
        <taxon>Eukaryota</taxon>
        <taxon>Metamonada</taxon>
        <taxon>Anaeramoebidae</taxon>
        <taxon>Anaeramoeba</taxon>
    </lineage>
</organism>
<protein>
    <submittedName>
        <fullName evidence="1">Uncharacterized protein</fullName>
    </submittedName>
</protein>
<evidence type="ECO:0000313" key="2">
    <source>
        <dbReference type="Proteomes" id="UP001146793"/>
    </source>
</evidence>
<proteinExistence type="predicted"/>
<dbReference type="AlphaFoldDB" id="A0AAV8A1P4"/>